<dbReference type="Pfam" id="PF13683">
    <property type="entry name" value="rve_3"/>
    <property type="match status" value="1"/>
</dbReference>
<dbReference type="Proteomes" id="UP000005139">
    <property type="component" value="Unassembled WGS sequence"/>
</dbReference>
<dbReference type="EMBL" id="AAWL01000040">
    <property type="protein sequence ID" value="EAX46339.1"/>
    <property type="molecule type" value="Genomic_DNA"/>
</dbReference>
<dbReference type="GO" id="GO:0015074">
    <property type="term" value="P:DNA integration"/>
    <property type="evidence" value="ECO:0007669"/>
    <property type="project" value="InterPro"/>
</dbReference>
<organism evidence="2 3">
    <name type="scientific">Thermosinus carboxydivorans Nor1</name>
    <dbReference type="NCBI Taxonomy" id="401526"/>
    <lineage>
        <taxon>Bacteria</taxon>
        <taxon>Bacillati</taxon>
        <taxon>Bacillota</taxon>
        <taxon>Negativicutes</taxon>
        <taxon>Selenomonadales</taxon>
        <taxon>Sporomusaceae</taxon>
        <taxon>Thermosinus</taxon>
    </lineage>
</organism>
<dbReference type="PANTHER" id="PTHR47515">
    <property type="entry name" value="LOW CALCIUM RESPONSE LOCUS PROTEIN T"/>
    <property type="match status" value="1"/>
</dbReference>
<dbReference type="Gene3D" id="3.30.420.10">
    <property type="entry name" value="Ribonuclease H-like superfamily/Ribonuclease H"/>
    <property type="match status" value="1"/>
</dbReference>
<name>A1HUE9_9FIRM</name>
<dbReference type="InterPro" id="IPR012337">
    <property type="entry name" value="RNaseH-like_sf"/>
</dbReference>
<dbReference type="eggNOG" id="COG2801">
    <property type="taxonomic scope" value="Bacteria"/>
</dbReference>
<dbReference type="InterPro" id="IPR036397">
    <property type="entry name" value="RNaseH_sf"/>
</dbReference>
<gene>
    <name evidence="2" type="ORF">TcarDRAFT_0079</name>
</gene>
<sequence length="105" mass="12220">MRPVIRTDNGPQFMCHAFEEACDALNIEHERIPPKTPNMNAHIEAFHRLLEDECLSRHEFESYQEAVKVVAEYIDFYTNRRLHSSLRYMSPAKFNSLVAGESPHS</sequence>
<reference evidence="2 3" key="1">
    <citation type="submission" date="2007-01" db="EMBL/GenBank/DDBJ databases">
        <title>Annotation of the draft genome assembly of Thermosinus carboxydivorans Nor1.</title>
        <authorList>
            <consortium name="US DOE Joint Genome Institute (JGI-ORNL)"/>
            <person name="Larimer F."/>
            <person name="Land M."/>
            <person name="Hauser L."/>
        </authorList>
    </citation>
    <scope>NUCLEOTIDE SEQUENCE [LARGE SCALE GENOMIC DNA]</scope>
    <source>
        <strain evidence="2 3">Nor1</strain>
    </source>
</reference>
<dbReference type="AlphaFoldDB" id="A1HUE9"/>
<dbReference type="PROSITE" id="PS50994">
    <property type="entry name" value="INTEGRASE"/>
    <property type="match status" value="1"/>
</dbReference>
<evidence type="ECO:0000259" key="1">
    <source>
        <dbReference type="PROSITE" id="PS50994"/>
    </source>
</evidence>
<reference evidence="2 3" key="2">
    <citation type="submission" date="2007-01" db="EMBL/GenBank/DDBJ databases">
        <title>Sequencing of the draft genome and assembly of Thermosinus carboxydivorans Nor1.</title>
        <authorList>
            <consortium name="US DOE Joint Genome Institute (JGI-PGF)"/>
            <person name="Copeland A."/>
            <person name="Lucas S."/>
            <person name="Lapidus A."/>
            <person name="Barry K."/>
            <person name="Glavina del Rio T."/>
            <person name="Dalin E."/>
            <person name="Tice H."/>
            <person name="Bruce D."/>
            <person name="Pitluck S."/>
            <person name="Richardson P."/>
        </authorList>
    </citation>
    <scope>NUCLEOTIDE SEQUENCE [LARGE SCALE GENOMIC DNA]</scope>
    <source>
        <strain evidence="2 3">Nor1</strain>
    </source>
</reference>
<protein>
    <submittedName>
        <fullName evidence="2">Integrase, catalytic region</fullName>
    </submittedName>
</protein>
<comment type="caution">
    <text evidence="2">The sequence shown here is derived from an EMBL/GenBank/DDBJ whole genome shotgun (WGS) entry which is preliminary data.</text>
</comment>
<evidence type="ECO:0000313" key="3">
    <source>
        <dbReference type="Proteomes" id="UP000005139"/>
    </source>
</evidence>
<keyword evidence="3" id="KW-1185">Reference proteome</keyword>
<dbReference type="InterPro" id="IPR001584">
    <property type="entry name" value="Integrase_cat-core"/>
</dbReference>
<proteinExistence type="predicted"/>
<dbReference type="SUPFAM" id="SSF53098">
    <property type="entry name" value="Ribonuclease H-like"/>
    <property type="match status" value="1"/>
</dbReference>
<accession>A1HUE9</accession>
<dbReference type="PANTHER" id="PTHR47515:SF1">
    <property type="entry name" value="BLR2054 PROTEIN"/>
    <property type="match status" value="1"/>
</dbReference>
<dbReference type="GO" id="GO:0003676">
    <property type="term" value="F:nucleic acid binding"/>
    <property type="evidence" value="ECO:0007669"/>
    <property type="project" value="InterPro"/>
</dbReference>
<evidence type="ECO:0000313" key="2">
    <source>
        <dbReference type="EMBL" id="EAX46339.1"/>
    </source>
</evidence>
<feature type="domain" description="Integrase catalytic" evidence="1">
    <location>
        <begin position="1"/>
        <end position="99"/>
    </location>
</feature>